<dbReference type="AlphaFoldDB" id="A0A2N1NFS9"/>
<dbReference type="VEuPathDB" id="FungiDB:FUN_018798"/>
<accession>A0A2N1NFS9</accession>
<sequence length="316" mass="37661">SDFKILVREVFHKSLQILLEPIINLKNGIDLLINNESIWFYPRISVIIADWPEAATFCLTYKAFNSNFPCHFCMVTKDNLADINLLSSNIKLRNHEEMQEHFNKHTEKTVCIEPTFNFFWNLPNINIYLATVPDRMHHLDLGLFHYQIEYTRELLKSQKHSLINIIDQRLAMIPRYSGLKIFSNGLQSISRLTANEYRDLMKVMIFVVDDIYCNNNNKAVNNFIKNDDLVKLYQSWNEMYIISRYEKFSESDLVIFKDVMYEWARRFIHAFEFISPSQLKLPKLHSWLYHIIDSIRSYEIINGYTTETYESLHKDF</sequence>
<feature type="non-terminal residue" evidence="1">
    <location>
        <position position="316"/>
    </location>
</feature>
<proteinExistence type="predicted"/>
<dbReference type="InterPro" id="IPR041078">
    <property type="entry name" value="Plavaka"/>
</dbReference>
<comment type="caution">
    <text evidence="1">The sequence shown here is derived from an EMBL/GenBank/DDBJ whole genome shotgun (WGS) entry which is preliminary data.</text>
</comment>
<dbReference type="VEuPathDB" id="FungiDB:RhiirA1_476141"/>
<protein>
    <submittedName>
        <fullName evidence="1">Uncharacterized protein</fullName>
    </submittedName>
</protein>
<feature type="non-terminal residue" evidence="1">
    <location>
        <position position="1"/>
    </location>
</feature>
<reference evidence="1 2" key="1">
    <citation type="submission" date="2016-04" db="EMBL/GenBank/DDBJ databases">
        <title>Genome analyses suggest a sexual origin of heterokaryosis in a supposedly ancient asexual fungus.</title>
        <authorList>
            <person name="Ropars J."/>
            <person name="Sedzielewska K."/>
            <person name="Noel J."/>
            <person name="Charron P."/>
            <person name="Farinelli L."/>
            <person name="Marton T."/>
            <person name="Kruger M."/>
            <person name="Pelin A."/>
            <person name="Brachmann A."/>
            <person name="Corradi N."/>
        </authorList>
    </citation>
    <scope>NUCLEOTIDE SEQUENCE [LARGE SCALE GENOMIC DNA]</scope>
    <source>
        <strain evidence="1 2">C2</strain>
    </source>
</reference>
<evidence type="ECO:0000313" key="2">
    <source>
        <dbReference type="Proteomes" id="UP000233469"/>
    </source>
</evidence>
<reference evidence="1 2" key="2">
    <citation type="submission" date="2017-10" db="EMBL/GenBank/DDBJ databases">
        <title>Extensive intraspecific genome diversity in a model arbuscular mycorrhizal fungus.</title>
        <authorList>
            <person name="Chen E.C.H."/>
            <person name="Morin E."/>
            <person name="Baudet D."/>
            <person name="Noel J."/>
            <person name="Ndikumana S."/>
            <person name="Charron P."/>
            <person name="St-Onge C."/>
            <person name="Giorgi J."/>
            <person name="Grigoriev I.V."/>
            <person name="Roux C."/>
            <person name="Martin F.M."/>
            <person name="Corradi N."/>
        </authorList>
    </citation>
    <scope>NUCLEOTIDE SEQUENCE [LARGE SCALE GENOMIC DNA]</scope>
    <source>
        <strain evidence="1 2">C2</strain>
    </source>
</reference>
<name>A0A2N1NFS9_9GLOM</name>
<evidence type="ECO:0000313" key="1">
    <source>
        <dbReference type="EMBL" id="PKK72777.1"/>
    </source>
</evidence>
<organism evidence="1 2">
    <name type="scientific">Rhizophagus irregularis</name>
    <dbReference type="NCBI Taxonomy" id="588596"/>
    <lineage>
        <taxon>Eukaryota</taxon>
        <taxon>Fungi</taxon>
        <taxon>Fungi incertae sedis</taxon>
        <taxon>Mucoromycota</taxon>
        <taxon>Glomeromycotina</taxon>
        <taxon>Glomeromycetes</taxon>
        <taxon>Glomerales</taxon>
        <taxon>Glomeraceae</taxon>
        <taxon>Rhizophagus</taxon>
    </lineage>
</organism>
<dbReference type="VEuPathDB" id="FungiDB:RhiirFUN_010606"/>
<dbReference type="Proteomes" id="UP000233469">
    <property type="component" value="Unassembled WGS sequence"/>
</dbReference>
<gene>
    <name evidence="1" type="ORF">RhiirC2_776818</name>
</gene>
<dbReference type="EMBL" id="LLXL01000416">
    <property type="protein sequence ID" value="PKK72777.1"/>
    <property type="molecule type" value="Genomic_DNA"/>
</dbReference>
<dbReference type="Pfam" id="PF18759">
    <property type="entry name" value="Plavaka"/>
    <property type="match status" value="1"/>
</dbReference>